<feature type="region of interest" description="Disordered" evidence="1">
    <location>
        <begin position="171"/>
        <end position="201"/>
    </location>
</feature>
<name>A0ABR5HME3_9BURK</name>
<protein>
    <submittedName>
        <fullName evidence="3">Uncharacterized protein</fullName>
    </submittedName>
</protein>
<accession>A0ABR5HME3</accession>
<gene>
    <name evidence="3" type="ORF">BPMI_04745</name>
</gene>
<proteinExistence type="predicted"/>
<feature type="transmembrane region" description="Helical" evidence="2">
    <location>
        <begin position="84"/>
        <end position="105"/>
    </location>
</feature>
<feature type="transmembrane region" description="Helical" evidence="2">
    <location>
        <begin position="60"/>
        <end position="78"/>
    </location>
</feature>
<evidence type="ECO:0000256" key="1">
    <source>
        <dbReference type="SAM" id="MobiDB-lite"/>
    </source>
</evidence>
<reference evidence="3 4" key="1">
    <citation type="submission" date="2015-06" db="EMBL/GenBank/DDBJ databases">
        <title>Comparative genomics of Burkholderia leaf nodule symbionts.</title>
        <authorList>
            <person name="Carlier A."/>
            <person name="Eberl L."/>
            <person name="Pinto-Carbo M."/>
        </authorList>
    </citation>
    <scope>NUCLEOTIDE SEQUENCE [LARGE SCALE GENOMIC DNA]</scope>
    <source>
        <strain evidence="3 4">UZHbot3</strain>
    </source>
</reference>
<sequence>MSRQLKLFYPSFGHAADRHRHGNDDRRGALLFGRSPAHPATFASASWHARRSVVPEYTHAPILAGYAVICPAVTFGALHSVAGLVAVALVMGILGYFTTSALEALNTRFTLTTGMASDRAARWMQTTIQIWRRGAGRRAAGTARHQCVHVVALCGGSRDHASRRDLVRRKGCRRGARREREAGSRRSIAKPARFARPENVEHHARRHRLSLSSYGTFNTLTPVAYQSINHWTAADFDMASAMAGIGAFCSAVLPGLRTSEFAAALSVVVMNAVLVFSGVSLLSIAACFGIGFGVNQLRIGLRWQLIELATVPADAECTASVSLLPADAKRGAAAALRGRVPTPSVCRPRHGSS</sequence>
<evidence type="ECO:0000256" key="2">
    <source>
        <dbReference type="SAM" id="Phobius"/>
    </source>
</evidence>
<evidence type="ECO:0000313" key="3">
    <source>
        <dbReference type="EMBL" id="KMQ80556.1"/>
    </source>
</evidence>
<evidence type="ECO:0000313" key="4">
    <source>
        <dbReference type="Proteomes" id="UP000242951"/>
    </source>
</evidence>
<dbReference type="Proteomes" id="UP000242951">
    <property type="component" value="Unassembled WGS sequence"/>
</dbReference>
<feature type="transmembrane region" description="Helical" evidence="2">
    <location>
        <begin position="236"/>
        <end position="255"/>
    </location>
</feature>
<feature type="transmembrane region" description="Helical" evidence="2">
    <location>
        <begin position="261"/>
        <end position="294"/>
    </location>
</feature>
<keyword evidence="2" id="KW-0472">Membrane</keyword>
<dbReference type="EMBL" id="LELG01000068">
    <property type="protein sequence ID" value="KMQ80556.1"/>
    <property type="molecule type" value="Genomic_DNA"/>
</dbReference>
<keyword evidence="2" id="KW-0812">Transmembrane</keyword>
<keyword evidence="2" id="KW-1133">Transmembrane helix</keyword>
<comment type="caution">
    <text evidence="3">The sequence shown here is derived from an EMBL/GenBank/DDBJ whole genome shotgun (WGS) entry which is preliminary data.</text>
</comment>
<organism evidence="3 4">
    <name type="scientific">Candidatus Burkholderia pumila</name>
    <dbReference type="NCBI Taxonomy" id="1090375"/>
    <lineage>
        <taxon>Bacteria</taxon>
        <taxon>Pseudomonadati</taxon>
        <taxon>Pseudomonadota</taxon>
        <taxon>Betaproteobacteria</taxon>
        <taxon>Burkholderiales</taxon>
        <taxon>Burkholderiaceae</taxon>
        <taxon>Burkholderia</taxon>
    </lineage>
</organism>
<keyword evidence="4" id="KW-1185">Reference proteome</keyword>